<evidence type="ECO:0000256" key="3">
    <source>
        <dbReference type="ARBA" id="ARBA00013190"/>
    </source>
</evidence>
<evidence type="ECO:0000256" key="8">
    <source>
        <dbReference type="RuleBase" id="RU361277"/>
    </source>
</evidence>
<dbReference type="InterPro" id="IPR036291">
    <property type="entry name" value="NAD(P)-bd_dom_sf"/>
</dbReference>
<keyword evidence="6" id="KW-0560">Oxidoreductase</keyword>
<dbReference type="GO" id="GO:0008270">
    <property type="term" value="F:zinc ion binding"/>
    <property type="evidence" value="ECO:0007669"/>
    <property type="project" value="InterPro"/>
</dbReference>
<dbReference type="InterPro" id="IPR013149">
    <property type="entry name" value="ADH-like_C"/>
</dbReference>
<dbReference type="OrthoDB" id="1879366at2759"/>
<dbReference type="EC" id="1.1.1.1" evidence="3"/>
<reference evidence="11 12" key="1">
    <citation type="submission" date="2019-02" db="EMBL/GenBank/DDBJ databases">
        <title>Genome sequencing of the rare red list fungi Bondarzewia mesenterica.</title>
        <authorList>
            <person name="Buettner E."/>
            <person name="Kellner H."/>
        </authorList>
    </citation>
    <scope>NUCLEOTIDE SEQUENCE [LARGE SCALE GENOMIC DNA]</scope>
    <source>
        <strain evidence="11 12">DSM 108281</strain>
    </source>
</reference>
<dbReference type="SMART" id="SM00829">
    <property type="entry name" value="PKS_ER"/>
    <property type="match status" value="1"/>
</dbReference>
<evidence type="ECO:0000313" key="12">
    <source>
        <dbReference type="Proteomes" id="UP000310158"/>
    </source>
</evidence>
<dbReference type="InterPro" id="IPR013154">
    <property type="entry name" value="ADH-like_N"/>
</dbReference>
<comment type="caution">
    <text evidence="11">The sequence shown here is derived from an EMBL/GenBank/DDBJ whole genome shotgun (WGS) entry which is preliminary data.</text>
</comment>
<sequence>MSSESIPQTQRAAVLTTPSSPPHLHIQTDYPVPQPDTLLPNQCLVRISHSGICHSDIHIATGEWTSLPPFVVGHEGVGYVVALGRGAHEGIGMSAIKVGSRVGIKWLADACGRCEVCRNGFEPACLERRISGHTVNGTFCEYMVAWMDHVVPIPDAMKSQDAAPILCAGLTVYGGLKHSNATVGNWIVIPGAGGGLGHLAIQYAVAMGLRVVAIDSGADKKKLCLALGAEKWIDFIESTDLVKDVVAACDGIGAHAALVTPPSLNAYTDALMYLRPVGTLVAIGIPAEGWSSLRLVGSLVGNQQDAFEALDLVARGKVKVHSHLRKLEDVNECVFAFSILLTNLNAHASIYHLMIRVFKEMVEGTLVGRAVIQL</sequence>
<name>A0A4V3XFC5_9AGAM</name>
<keyword evidence="4 8" id="KW-0479">Metal-binding</keyword>
<dbReference type="PANTHER" id="PTHR42940">
    <property type="entry name" value="ALCOHOL DEHYDROGENASE 1-RELATED"/>
    <property type="match status" value="1"/>
</dbReference>
<dbReference type="Pfam" id="PF08240">
    <property type="entry name" value="ADH_N"/>
    <property type="match status" value="1"/>
</dbReference>
<dbReference type="Gene3D" id="3.40.50.720">
    <property type="entry name" value="NAD(P)-binding Rossmann-like Domain"/>
    <property type="match status" value="1"/>
</dbReference>
<comment type="cofactor">
    <cofactor evidence="1 8">
        <name>Zn(2+)</name>
        <dbReference type="ChEBI" id="CHEBI:29105"/>
    </cofactor>
</comment>
<proteinExistence type="inferred from homology"/>
<feature type="domain" description="Enoyl reductase (ER)" evidence="10">
    <location>
        <begin position="19"/>
        <end position="372"/>
    </location>
</feature>
<dbReference type="InterPro" id="IPR002328">
    <property type="entry name" value="ADH_Zn_CS"/>
</dbReference>
<dbReference type="PROSITE" id="PS00059">
    <property type="entry name" value="ADH_ZINC"/>
    <property type="match status" value="1"/>
</dbReference>
<keyword evidence="5 8" id="KW-0862">Zinc</keyword>
<evidence type="ECO:0000259" key="10">
    <source>
        <dbReference type="SMART" id="SM00829"/>
    </source>
</evidence>
<accession>A0A4V3XFC5</accession>
<dbReference type="Gene3D" id="3.90.180.10">
    <property type="entry name" value="Medium-chain alcohol dehydrogenases, catalytic domain"/>
    <property type="match status" value="1"/>
</dbReference>
<keyword evidence="7" id="KW-0520">NAD</keyword>
<evidence type="ECO:0000256" key="7">
    <source>
        <dbReference type="ARBA" id="ARBA00023027"/>
    </source>
</evidence>
<feature type="region of interest" description="Disordered" evidence="9">
    <location>
        <begin position="1"/>
        <end position="23"/>
    </location>
</feature>
<protein>
    <recommendedName>
        <fullName evidence="3">alcohol dehydrogenase</fullName>
        <ecNumber evidence="3">1.1.1.1</ecNumber>
    </recommendedName>
</protein>
<organism evidence="11 12">
    <name type="scientific">Bondarzewia mesenterica</name>
    <dbReference type="NCBI Taxonomy" id="1095465"/>
    <lineage>
        <taxon>Eukaryota</taxon>
        <taxon>Fungi</taxon>
        <taxon>Dikarya</taxon>
        <taxon>Basidiomycota</taxon>
        <taxon>Agaricomycotina</taxon>
        <taxon>Agaricomycetes</taxon>
        <taxon>Russulales</taxon>
        <taxon>Bondarzewiaceae</taxon>
        <taxon>Bondarzewia</taxon>
    </lineage>
</organism>
<dbReference type="PANTHER" id="PTHR42940:SF3">
    <property type="entry name" value="ALCOHOL DEHYDROGENASE 1-RELATED"/>
    <property type="match status" value="1"/>
</dbReference>
<evidence type="ECO:0000256" key="6">
    <source>
        <dbReference type="ARBA" id="ARBA00023002"/>
    </source>
</evidence>
<dbReference type="InterPro" id="IPR020843">
    <property type="entry name" value="ER"/>
</dbReference>
<evidence type="ECO:0000256" key="4">
    <source>
        <dbReference type="ARBA" id="ARBA00022723"/>
    </source>
</evidence>
<feature type="compositionally biased region" description="Polar residues" evidence="9">
    <location>
        <begin position="1"/>
        <end position="11"/>
    </location>
</feature>
<dbReference type="Pfam" id="PF00107">
    <property type="entry name" value="ADH_zinc_N"/>
    <property type="match status" value="1"/>
</dbReference>
<keyword evidence="12" id="KW-1185">Reference proteome</keyword>
<dbReference type="InterPro" id="IPR011032">
    <property type="entry name" value="GroES-like_sf"/>
</dbReference>
<evidence type="ECO:0000256" key="9">
    <source>
        <dbReference type="SAM" id="MobiDB-lite"/>
    </source>
</evidence>
<evidence type="ECO:0000256" key="1">
    <source>
        <dbReference type="ARBA" id="ARBA00001947"/>
    </source>
</evidence>
<dbReference type="CDD" id="cd08297">
    <property type="entry name" value="CAD3"/>
    <property type="match status" value="1"/>
</dbReference>
<dbReference type="AlphaFoldDB" id="A0A4V3XFC5"/>
<evidence type="ECO:0000256" key="5">
    <source>
        <dbReference type="ARBA" id="ARBA00022833"/>
    </source>
</evidence>
<dbReference type="Proteomes" id="UP000310158">
    <property type="component" value="Unassembled WGS sequence"/>
</dbReference>
<dbReference type="GO" id="GO:0005737">
    <property type="term" value="C:cytoplasm"/>
    <property type="evidence" value="ECO:0007669"/>
    <property type="project" value="TreeGrafter"/>
</dbReference>
<dbReference type="GO" id="GO:0004022">
    <property type="term" value="F:alcohol dehydrogenase (NAD+) activity"/>
    <property type="evidence" value="ECO:0007669"/>
    <property type="project" value="UniProtKB-EC"/>
</dbReference>
<gene>
    <name evidence="11" type="ORF">EW146_g3705</name>
</gene>
<dbReference type="SUPFAM" id="SSF50129">
    <property type="entry name" value="GroES-like"/>
    <property type="match status" value="1"/>
</dbReference>
<dbReference type="FunFam" id="3.40.50.720:FF:000039">
    <property type="entry name" value="Alcohol dehydrogenase AdhP"/>
    <property type="match status" value="1"/>
</dbReference>
<dbReference type="EMBL" id="SGPL01000130">
    <property type="protein sequence ID" value="THH17033.1"/>
    <property type="molecule type" value="Genomic_DNA"/>
</dbReference>
<evidence type="ECO:0000313" key="11">
    <source>
        <dbReference type="EMBL" id="THH17033.1"/>
    </source>
</evidence>
<comment type="similarity">
    <text evidence="2 8">Belongs to the zinc-containing alcohol dehydrogenase family.</text>
</comment>
<evidence type="ECO:0000256" key="2">
    <source>
        <dbReference type="ARBA" id="ARBA00008072"/>
    </source>
</evidence>
<dbReference type="SUPFAM" id="SSF51735">
    <property type="entry name" value="NAD(P)-binding Rossmann-fold domains"/>
    <property type="match status" value="1"/>
</dbReference>